<evidence type="ECO:0000313" key="2">
    <source>
        <dbReference type="EMBL" id="KAJ1150534.1"/>
    </source>
</evidence>
<evidence type="ECO:0000313" key="3">
    <source>
        <dbReference type="Proteomes" id="UP001066276"/>
    </source>
</evidence>
<accession>A0AAV7RE10</accession>
<name>A0AAV7RE10_PLEWA</name>
<keyword evidence="3" id="KW-1185">Reference proteome</keyword>
<sequence length="91" mass="9958">MQDSSRVGMPVDGGDNNEGELRSVEETLTGANQKGIQEVCEGLANKIDLLAQRTQALEMQAEQLKEAAEKSSREIEKLKAKNKQGAERLES</sequence>
<proteinExistence type="predicted"/>
<reference evidence="2" key="1">
    <citation type="journal article" date="2022" name="bioRxiv">
        <title>Sequencing and chromosome-scale assembly of the giantPleurodeles waltlgenome.</title>
        <authorList>
            <person name="Brown T."/>
            <person name="Elewa A."/>
            <person name="Iarovenko S."/>
            <person name="Subramanian E."/>
            <person name="Araus A.J."/>
            <person name="Petzold A."/>
            <person name="Susuki M."/>
            <person name="Suzuki K.-i.T."/>
            <person name="Hayashi T."/>
            <person name="Toyoda A."/>
            <person name="Oliveira C."/>
            <person name="Osipova E."/>
            <person name="Leigh N.D."/>
            <person name="Simon A."/>
            <person name="Yun M.H."/>
        </authorList>
    </citation>
    <scope>NUCLEOTIDE SEQUENCE</scope>
    <source>
        <strain evidence="2">20211129_DDA</strain>
        <tissue evidence="2">Liver</tissue>
    </source>
</reference>
<comment type="caution">
    <text evidence="2">The sequence shown here is derived from an EMBL/GenBank/DDBJ whole genome shotgun (WGS) entry which is preliminary data.</text>
</comment>
<gene>
    <name evidence="2" type="ORF">NDU88_003325</name>
</gene>
<protein>
    <submittedName>
        <fullName evidence="2">Uncharacterized protein</fullName>
    </submittedName>
</protein>
<evidence type="ECO:0000256" key="1">
    <source>
        <dbReference type="SAM" id="MobiDB-lite"/>
    </source>
</evidence>
<organism evidence="2 3">
    <name type="scientific">Pleurodeles waltl</name>
    <name type="common">Iberian ribbed newt</name>
    <dbReference type="NCBI Taxonomy" id="8319"/>
    <lineage>
        <taxon>Eukaryota</taxon>
        <taxon>Metazoa</taxon>
        <taxon>Chordata</taxon>
        <taxon>Craniata</taxon>
        <taxon>Vertebrata</taxon>
        <taxon>Euteleostomi</taxon>
        <taxon>Amphibia</taxon>
        <taxon>Batrachia</taxon>
        <taxon>Caudata</taxon>
        <taxon>Salamandroidea</taxon>
        <taxon>Salamandridae</taxon>
        <taxon>Pleurodelinae</taxon>
        <taxon>Pleurodeles</taxon>
    </lineage>
</organism>
<feature type="region of interest" description="Disordered" evidence="1">
    <location>
        <begin position="1"/>
        <end position="27"/>
    </location>
</feature>
<feature type="region of interest" description="Disordered" evidence="1">
    <location>
        <begin position="68"/>
        <end position="91"/>
    </location>
</feature>
<dbReference type="EMBL" id="JANPWB010000009">
    <property type="protein sequence ID" value="KAJ1150534.1"/>
    <property type="molecule type" value="Genomic_DNA"/>
</dbReference>
<dbReference type="AlphaFoldDB" id="A0AAV7RE10"/>
<dbReference type="Proteomes" id="UP001066276">
    <property type="component" value="Chromosome 5"/>
</dbReference>